<evidence type="ECO:0000256" key="3">
    <source>
        <dbReference type="ARBA" id="ARBA00022692"/>
    </source>
</evidence>
<accession>A0A927GKH2</accession>
<feature type="transmembrane region" description="Helical" evidence="6">
    <location>
        <begin position="128"/>
        <end position="150"/>
    </location>
</feature>
<evidence type="ECO:0000256" key="1">
    <source>
        <dbReference type="ARBA" id="ARBA00004141"/>
    </source>
</evidence>
<organism evidence="7 8">
    <name type="scientific">Hymenobacter montanus</name>
    <dbReference type="NCBI Taxonomy" id="2771359"/>
    <lineage>
        <taxon>Bacteria</taxon>
        <taxon>Pseudomonadati</taxon>
        <taxon>Bacteroidota</taxon>
        <taxon>Cytophagia</taxon>
        <taxon>Cytophagales</taxon>
        <taxon>Hymenobacteraceae</taxon>
        <taxon>Hymenobacter</taxon>
    </lineage>
</organism>
<dbReference type="GO" id="GO:0017004">
    <property type="term" value="P:cytochrome complex assembly"/>
    <property type="evidence" value="ECO:0007669"/>
    <property type="project" value="InterPro"/>
</dbReference>
<evidence type="ECO:0000256" key="6">
    <source>
        <dbReference type="SAM" id="Phobius"/>
    </source>
</evidence>
<evidence type="ECO:0000256" key="4">
    <source>
        <dbReference type="ARBA" id="ARBA00022989"/>
    </source>
</evidence>
<keyword evidence="5 6" id="KW-0472">Membrane</keyword>
<sequence>MNTGVTISHAFGVGSFVSLRPQTTPVPVPLLREIYTLLAKDFRLEWRQRAALGGLLLYVGSTVFVCFLSFSLRGGQPPAPAWNALLWVILLFAAINAVAKGFMQESPGQRLYYYTLVRPQAIILAKMLYNALLLTAVALLGLFLYTVFLGNPIQDAPLFVGNLLLGAIGFATTLTLVSGIAAKAGGNGATLMAILGFPLMVPMLLLLIKVSKNALDGLDRSVSQQSLLTLLALNMLVGAVSYVLFPFLWRG</sequence>
<dbReference type="EMBL" id="JACXAD010000021">
    <property type="protein sequence ID" value="MBD2769583.1"/>
    <property type="molecule type" value="Genomic_DNA"/>
</dbReference>
<dbReference type="GO" id="GO:0016020">
    <property type="term" value="C:membrane"/>
    <property type="evidence" value="ECO:0007669"/>
    <property type="project" value="UniProtKB-SubCell"/>
</dbReference>
<name>A0A927GKH2_9BACT</name>
<reference evidence="7" key="1">
    <citation type="submission" date="2020-09" db="EMBL/GenBank/DDBJ databases">
        <authorList>
            <person name="Kim M.K."/>
        </authorList>
    </citation>
    <scope>NUCLEOTIDE SEQUENCE</scope>
    <source>
        <strain evidence="7">BT664</strain>
    </source>
</reference>
<protein>
    <submittedName>
        <fullName evidence="7">Heme exporter protein CcmB</fullName>
    </submittedName>
</protein>
<evidence type="ECO:0000256" key="5">
    <source>
        <dbReference type="ARBA" id="ARBA00023136"/>
    </source>
</evidence>
<dbReference type="AlphaFoldDB" id="A0A927GKH2"/>
<feature type="transmembrane region" description="Helical" evidence="6">
    <location>
        <begin position="156"/>
        <end position="177"/>
    </location>
</feature>
<dbReference type="InterPro" id="IPR003544">
    <property type="entry name" value="Cyt_c_biogenesis_CcmB"/>
</dbReference>
<keyword evidence="4 6" id="KW-1133">Transmembrane helix</keyword>
<keyword evidence="3 6" id="KW-0812">Transmembrane</keyword>
<comment type="similarity">
    <text evidence="2">Belongs to the CcmB/CycW/HelB family.</text>
</comment>
<proteinExistence type="inferred from homology"/>
<evidence type="ECO:0000313" key="8">
    <source>
        <dbReference type="Proteomes" id="UP000612233"/>
    </source>
</evidence>
<feature type="transmembrane region" description="Helical" evidence="6">
    <location>
        <begin position="189"/>
        <end position="208"/>
    </location>
</feature>
<feature type="transmembrane region" description="Helical" evidence="6">
    <location>
        <begin position="228"/>
        <end position="249"/>
    </location>
</feature>
<feature type="transmembrane region" description="Helical" evidence="6">
    <location>
        <begin position="84"/>
        <end position="103"/>
    </location>
</feature>
<comment type="subcellular location">
    <subcellularLocation>
        <location evidence="1">Membrane</location>
        <topology evidence="1">Multi-pass membrane protein</topology>
    </subcellularLocation>
</comment>
<dbReference type="GO" id="GO:0015232">
    <property type="term" value="F:heme transmembrane transporter activity"/>
    <property type="evidence" value="ECO:0007669"/>
    <property type="project" value="InterPro"/>
</dbReference>
<dbReference type="Proteomes" id="UP000612233">
    <property type="component" value="Unassembled WGS sequence"/>
</dbReference>
<keyword evidence="8" id="KW-1185">Reference proteome</keyword>
<dbReference type="Pfam" id="PF03379">
    <property type="entry name" value="CcmB"/>
    <property type="match status" value="1"/>
</dbReference>
<comment type="caution">
    <text evidence="7">The sequence shown here is derived from an EMBL/GenBank/DDBJ whole genome shotgun (WGS) entry which is preliminary data.</text>
</comment>
<evidence type="ECO:0000256" key="2">
    <source>
        <dbReference type="ARBA" id="ARBA00010544"/>
    </source>
</evidence>
<feature type="transmembrane region" description="Helical" evidence="6">
    <location>
        <begin position="50"/>
        <end position="72"/>
    </location>
</feature>
<evidence type="ECO:0000313" key="7">
    <source>
        <dbReference type="EMBL" id="MBD2769583.1"/>
    </source>
</evidence>
<gene>
    <name evidence="7" type="ORF">IC235_16970</name>
</gene>